<keyword evidence="7" id="KW-0547">Nucleotide-binding</keyword>
<dbReference type="PANTHER" id="PTHR33540">
    <property type="entry name" value="TRNA THREONYLCARBAMOYLADENOSINE BIOSYNTHESIS PROTEIN TSAE"/>
    <property type="match status" value="1"/>
</dbReference>
<keyword evidence="4" id="KW-0963">Cytoplasm</keyword>
<evidence type="ECO:0000256" key="1">
    <source>
        <dbReference type="ARBA" id="ARBA00004496"/>
    </source>
</evidence>
<dbReference type="GO" id="GO:0046872">
    <property type="term" value="F:metal ion binding"/>
    <property type="evidence" value="ECO:0007669"/>
    <property type="project" value="UniProtKB-KW"/>
</dbReference>
<dbReference type="GO" id="GO:0002949">
    <property type="term" value="P:tRNA threonylcarbamoyladenosine modification"/>
    <property type="evidence" value="ECO:0007669"/>
    <property type="project" value="InterPro"/>
</dbReference>
<dbReference type="InterPro" id="IPR027417">
    <property type="entry name" value="P-loop_NTPase"/>
</dbReference>
<evidence type="ECO:0000256" key="4">
    <source>
        <dbReference type="ARBA" id="ARBA00022490"/>
    </source>
</evidence>
<comment type="caution">
    <text evidence="11">The sequence shown here is derived from an EMBL/GenBank/DDBJ whole genome shotgun (WGS) entry which is preliminary data.</text>
</comment>
<dbReference type="EMBL" id="JADKGY010000008">
    <property type="protein sequence ID" value="MBK9982971.1"/>
    <property type="molecule type" value="Genomic_DNA"/>
</dbReference>
<accession>A0A9D7SVP3</accession>
<evidence type="ECO:0000256" key="5">
    <source>
        <dbReference type="ARBA" id="ARBA00022694"/>
    </source>
</evidence>
<evidence type="ECO:0000313" key="12">
    <source>
        <dbReference type="Proteomes" id="UP000808337"/>
    </source>
</evidence>
<keyword evidence="5" id="KW-0819">tRNA processing</keyword>
<evidence type="ECO:0000256" key="9">
    <source>
        <dbReference type="ARBA" id="ARBA00022842"/>
    </source>
</evidence>
<dbReference type="InterPro" id="IPR003442">
    <property type="entry name" value="T6A_TsaE"/>
</dbReference>
<evidence type="ECO:0000256" key="8">
    <source>
        <dbReference type="ARBA" id="ARBA00022840"/>
    </source>
</evidence>
<comment type="similarity">
    <text evidence="2">Belongs to the TsaE family.</text>
</comment>
<evidence type="ECO:0000256" key="10">
    <source>
        <dbReference type="ARBA" id="ARBA00032441"/>
    </source>
</evidence>
<gene>
    <name evidence="11" type="primary">tsaE</name>
    <name evidence="11" type="ORF">IPP15_11210</name>
</gene>
<dbReference type="GO" id="GO:0005737">
    <property type="term" value="C:cytoplasm"/>
    <property type="evidence" value="ECO:0007669"/>
    <property type="project" value="UniProtKB-SubCell"/>
</dbReference>
<evidence type="ECO:0000256" key="2">
    <source>
        <dbReference type="ARBA" id="ARBA00007599"/>
    </source>
</evidence>
<name>A0A9D7SVP3_9BACT</name>
<evidence type="ECO:0000256" key="6">
    <source>
        <dbReference type="ARBA" id="ARBA00022723"/>
    </source>
</evidence>
<keyword evidence="9" id="KW-0460">Magnesium</keyword>
<dbReference type="Proteomes" id="UP000808337">
    <property type="component" value="Unassembled WGS sequence"/>
</dbReference>
<dbReference type="NCBIfam" id="TIGR00150">
    <property type="entry name" value="T6A_YjeE"/>
    <property type="match status" value="1"/>
</dbReference>
<dbReference type="PANTHER" id="PTHR33540:SF2">
    <property type="entry name" value="TRNA THREONYLCARBAMOYLADENOSINE BIOSYNTHESIS PROTEIN TSAE"/>
    <property type="match status" value="1"/>
</dbReference>
<proteinExistence type="inferred from homology"/>
<comment type="subcellular location">
    <subcellularLocation>
        <location evidence="1">Cytoplasm</location>
    </subcellularLocation>
</comment>
<dbReference type="Pfam" id="PF02367">
    <property type="entry name" value="TsaE"/>
    <property type="match status" value="1"/>
</dbReference>
<dbReference type="Gene3D" id="3.40.50.300">
    <property type="entry name" value="P-loop containing nucleotide triphosphate hydrolases"/>
    <property type="match status" value="1"/>
</dbReference>
<dbReference type="GO" id="GO:0005524">
    <property type="term" value="F:ATP binding"/>
    <property type="evidence" value="ECO:0007669"/>
    <property type="project" value="UniProtKB-KW"/>
</dbReference>
<evidence type="ECO:0000256" key="7">
    <source>
        <dbReference type="ARBA" id="ARBA00022741"/>
    </source>
</evidence>
<organism evidence="11 12">
    <name type="scientific">Candidatus Opimibacter skivensis</name>
    <dbReference type="NCBI Taxonomy" id="2982028"/>
    <lineage>
        <taxon>Bacteria</taxon>
        <taxon>Pseudomonadati</taxon>
        <taxon>Bacteroidota</taxon>
        <taxon>Saprospiria</taxon>
        <taxon>Saprospirales</taxon>
        <taxon>Saprospiraceae</taxon>
        <taxon>Candidatus Opimibacter</taxon>
    </lineage>
</organism>
<dbReference type="SUPFAM" id="SSF52540">
    <property type="entry name" value="P-loop containing nucleoside triphosphate hydrolases"/>
    <property type="match status" value="1"/>
</dbReference>
<reference evidence="11 12" key="1">
    <citation type="submission" date="2020-10" db="EMBL/GenBank/DDBJ databases">
        <title>Connecting structure to function with the recovery of over 1000 high-quality activated sludge metagenome-assembled genomes encoding full-length rRNA genes using long-read sequencing.</title>
        <authorList>
            <person name="Singleton C.M."/>
            <person name="Petriglieri F."/>
            <person name="Kristensen J.M."/>
            <person name="Kirkegaard R.H."/>
            <person name="Michaelsen T.Y."/>
            <person name="Andersen M.H."/>
            <person name="Karst S.M."/>
            <person name="Dueholm M.S."/>
            <person name="Nielsen P.H."/>
            <person name="Albertsen M."/>
        </authorList>
    </citation>
    <scope>NUCLEOTIDE SEQUENCE [LARGE SCALE GENOMIC DNA]</scope>
    <source>
        <strain evidence="11">Ribe_18-Q3-R11-54_MAXAC.273</strain>
    </source>
</reference>
<dbReference type="AlphaFoldDB" id="A0A9D7SVP3"/>
<keyword evidence="6" id="KW-0479">Metal-binding</keyword>
<protein>
    <recommendedName>
        <fullName evidence="3">tRNA threonylcarbamoyladenosine biosynthesis protein TsaE</fullName>
    </recommendedName>
    <alternativeName>
        <fullName evidence="10">t(6)A37 threonylcarbamoyladenosine biosynthesis protein TsaE</fullName>
    </alternativeName>
</protein>
<evidence type="ECO:0000256" key="3">
    <source>
        <dbReference type="ARBA" id="ARBA00019010"/>
    </source>
</evidence>
<keyword evidence="8" id="KW-0067">ATP-binding</keyword>
<evidence type="ECO:0000313" key="11">
    <source>
        <dbReference type="EMBL" id="MBK9982971.1"/>
    </source>
</evidence>
<sequence>MIIRIDSIDKLSEIVYVLHSLIEEGYSVVLLSGELGAGKTTLVQHICKSYGVDQQVSSPTFSIIQEYMSPLKGPIIHMDLYRLEKPQELEQIGFAEYLDSGQLCIIEWPDVGNDYFVMPYIRVDISVENNDIRNFKISTHDAMDA</sequence>